<evidence type="ECO:0000259" key="2">
    <source>
        <dbReference type="Pfam" id="PF14698"/>
    </source>
</evidence>
<reference evidence="3" key="1">
    <citation type="submission" date="2020-01" db="EMBL/GenBank/DDBJ databases">
        <title>Identification and distribution of gene clusters putatively required for synthesis of sphingolipid metabolism inhibitors in phylogenetically diverse species of the filamentous fungus Fusarium.</title>
        <authorList>
            <person name="Kim H.-S."/>
            <person name="Busman M."/>
            <person name="Brown D.W."/>
            <person name="Divon H."/>
            <person name="Uhlig S."/>
            <person name="Proctor R.H."/>
        </authorList>
    </citation>
    <scope>NUCLEOTIDE SEQUENCE</scope>
    <source>
        <strain evidence="3">NRRL 31653</strain>
    </source>
</reference>
<protein>
    <submittedName>
        <fullName evidence="3">Argininosuccinate lyase</fullName>
    </submittedName>
</protein>
<dbReference type="InterPro" id="IPR009049">
    <property type="entry name" value="Argininosuccinate_lyase"/>
</dbReference>
<dbReference type="SUPFAM" id="SSF48557">
    <property type="entry name" value="L-aspartase-like"/>
    <property type="match status" value="1"/>
</dbReference>
<dbReference type="PANTHER" id="PTHR43814:SF1">
    <property type="entry name" value="ARGININOSUCCINATE LYASE"/>
    <property type="match status" value="1"/>
</dbReference>
<dbReference type="GO" id="GO:0005829">
    <property type="term" value="C:cytosol"/>
    <property type="evidence" value="ECO:0007669"/>
    <property type="project" value="TreeGrafter"/>
</dbReference>
<accession>A0A9P5E7Y9</accession>
<dbReference type="GO" id="GO:0042450">
    <property type="term" value="P:L-arginine biosynthetic process via ornithine"/>
    <property type="evidence" value="ECO:0007669"/>
    <property type="project" value="InterPro"/>
</dbReference>
<sequence length="133" mass="15275">MTQKGLPQVYQKDSQKSWEPTYVGSCKDYLGISDSLQIAQGILVTLDIKPERMKAALDLFMLATDLADYLVRNGVPFRETHHISGRCFAESEKRGIPMNELSLEQLEAIDGRFEEDVLHVFEKRRDERSQGWL</sequence>
<comment type="caution">
    <text evidence="3">The sequence shown here is derived from an EMBL/GenBank/DDBJ whole genome shotgun (WGS) entry which is preliminary data.</text>
</comment>
<dbReference type="FunFam" id="1.10.40.30:FF:000001">
    <property type="entry name" value="Argininosuccinate lyase"/>
    <property type="match status" value="1"/>
</dbReference>
<dbReference type="PANTHER" id="PTHR43814">
    <property type="entry name" value="ARGININOSUCCINATE LYASE"/>
    <property type="match status" value="1"/>
</dbReference>
<proteinExistence type="inferred from homology"/>
<evidence type="ECO:0000313" key="4">
    <source>
        <dbReference type="Proteomes" id="UP000737391"/>
    </source>
</evidence>
<dbReference type="EMBL" id="LUFC02001270">
    <property type="protein sequence ID" value="KAF4478633.1"/>
    <property type="molecule type" value="Genomic_DNA"/>
</dbReference>
<evidence type="ECO:0000256" key="1">
    <source>
        <dbReference type="ARBA" id="ARBA00010755"/>
    </source>
</evidence>
<dbReference type="GO" id="GO:0004056">
    <property type="term" value="F:argininosuccinate lyase activity"/>
    <property type="evidence" value="ECO:0007669"/>
    <property type="project" value="InterPro"/>
</dbReference>
<dbReference type="InterPro" id="IPR029419">
    <property type="entry name" value="Arg_succ_lyase_C"/>
</dbReference>
<name>A0A9P5E7Y9_9HYPO</name>
<organism evidence="3 4">
    <name type="scientific">Fusarium agapanthi</name>
    <dbReference type="NCBI Taxonomy" id="1803897"/>
    <lineage>
        <taxon>Eukaryota</taxon>
        <taxon>Fungi</taxon>
        <taxon>Dikarya</taxon>
        <taxon>Ascomycota</taxon>
        <taxon>Pezizomycotina</taxon>
        <taxon>Sordariomycetes</taxon>
        <taxon>Hypocreomycetidae</taxon>
        <taxon>Hypocreales</taxon>
        <taxon>Nectriaceae</taxon>
        <taxon>Fusarium</taxon>
        <taxon>Fusarium fujikuroi species complex</taxon>
    </lineage>
</organism>
<evidence type="ECO:0000313" key="3">
    <source>
        <dbReference type="EMBL" id="KAF4478633.1"/>
    </source>
</evidence>
<feature type="domain" description="Argininosuccinate lyase C-terminal" evidence="2">
    <location>
        <begin position="60"/>
        <end position="122"/>
    </location>
</feature>
<dbReference type="Pfam" id="PF14698">
    <property type="entry name" value="ASL_C2"/>
    <property type="match status" value="1"/>
</dbReference>
<dbReference type="Proteomes" id="UP000737391">
    <property type="component" value="Unassembled WGS sequence"/>
</dbReference>
<comment type="similarity">
    <text evidence="1">Belongs to the lyase 1 family. Argininosuccinate lyase subfamily.</text>
</comment>
<dbReference type="InterPro" id="IPR008948">
    <property type="entry name" value="L-Aspartase-like"/>
</dbReference>
<dbReference type="OrthoDB" id="2561043at2759"/>
<keyword evidence="4" id="KW-1185">Reference proteome</keyword>
<dbReference type="Gene3D" id="1.10.40.30">
    <property type="entry name" value="Fumarase/aspartase (C-terminal domain)"/>
    <property type="match status" value="1"/>
</dbReference>
<keyword evidence="3" id="KW-0456">Lyase</keyword>
<gene>
    <name evidence="3" type="ORF">FAGAP_12257</name>
</gene>
<dbReference type="AlphaFoldDB" id="A0A9P5E7Y9"/>
<dbReference type="Gene3D" id="1.20.200.10">
    <property type="entry name" value="Fumarase/aspartase (Central domain)"/>
    <property type="match status" value="1"/>
</dbReference>